<keyword evidence="8" id="KW-0805">Transcription regulation</keyword>
<feature type="compositionally biased region" description="Polar residues" evidence="12">
    <location>
        <begin position="915"/>
        <end position="940"/>
    </location>
</feature>
<feature type="compositionally biased region" description="Polar residues" evidence="12">
    <location>
        <begin position="819"/>
        <end position="828"/>
    </location>
</feature>
<feature type="region of interest" description="Disordered" evidence="12">
    <location>
        <begin position="1794"/>
        <end position="1892"/>
    </location>
</feature>
<dbReference type="EMBL" id="NHOQ01000204">
    <property type="protein sequence ID" value="PWA32083.1"/>
    <property type="molecule type" value="Genomic_DNA"/>
</dbReference>
<dbReference type="Pfam" id="PF25580">
    <property type="entry name" value="TPR_Rlf"/>
    <property type="match status" value="1"/>
</dbReference>
<evidence type="ECO:0000256" key="6">
    <source>
        <dbReference type="ARBA" id="ARBA00022771"/>
    </source>
</evidence>
<feature type="region of interest" description="Disordered" evidence="12">
    <location>
        <begin position="1005"/>
        <end position="1066"/>
    </location>
</feature>
<evidence type="ECO:0000256" key="2">
    <source>
        <dbReference type="ARBA" id="ARBA00006991"/>
    </source>
</evidence>
<evidence type="ECO:0000259" key="13">
    <source>
        <dbReference type="PROSITE" id="PS00028"/>
    </source>
</evidence>
<feature type="compositionally biased region" description="Basic and acidic residues" evidence="12">
    <location>
        <begin position="1842"/>
        <end position="1851"/>
    </location>
</feature>
<evidence type="ECO:0000256" key="3">
    <source>
        <dbReference type="ARBA" id="ARBA00022553"/>
    </source>
</evidence>
<dbReference type="InterPro" id="IPR057986">
    <property type="entry name" value="TPR_Rlf/292/654"/>
</dbReference>
<feature type="region of interest" description="Disordered" evidence="12">
    <location>
        <begin position="858"/>
        <end position="964"/>
    </location>
</feature>
<feature type="compositionally biased region" description="Basic and acidic residues" evidence="12">
    <location>
        <begin position="1485"/>
        <end position="1495"/>
    </location>
</feature>
<feature type="region of interest" description="Disordered" evidence="12">
    <location>
        <begin position="1411"/>
        <end position="1447"/>
    </location>
</feature>
<feature type="compositionally biased region" description="Polar residues" evidence="12">
    <location>
        <begin position="1722"/>
        <end position="1732"/>
    </location>
</feature>
<proteinExistence type="inferred from homology"/>
<feature type="compositionally biased region" description="Basic residues" evidence="12">
    <location>
        <begin position="1852"/>
        <end position="1872"/>
    </location>
</feature>
<evidence type="ECO:0000256" key="10">
    <source>
        <dbReference type="ARBA" id="ARBA00023163"/>
    </source>
</evidence>
<evidence type="ECO:0000313" key="15">
    <source>
        <dbReference type="Proteomes" id="UP000250572"/>
    </source>
</evidence>
<feature type="compositionally biased region" description="Polar residues" evidence="12">
    <location>
        <begin position="1748"/>
        <end position="1757"/>
    </location>
</feature>
<feature type="compositionally biased region" description="Basic and acidic residues" evidence="12">
    <location>
        <begin position="1248"/>
        <end position="1262"/>
    </location>
</feature>
<keyword evidence="10" id="KW-0804">Transcription</keyword>
<feature type="domain" description="C2H2-type" evidence="13">
    <location>
        <begin position="1357"/>
        <end position="1379"/>
    </location>
</feature>
<evidence type="ECO:0000256" key="8">
    <source>
        <dbReference type="ARBA" id="ARBA00023015"/>
    </source>
</evidence>
<feature type="region of interest" description="Disordered" evidence="12">
    <location>
        <begin position="730"/>
        <end position="828"/>
    </location>
</feature>
<feature type="compositionally biased region" description="Polar residues" evidence="12">
    <location>
        <begin position="1234"/>
        <end position="1247"/>
    </location>
</feature>
<comment type="similarity">
    <text evidence="2">Belongs to the krueppel C2H2-type zinc-finger protein family.</text>
</comment>
<dbReference type="STRING" id="33528.ENSGAFP00000027814"/>
<dbReference type="InterPro" id="IPR052251">
    <property type="entry name" value="GH-ZnFinger_Regulators"/>
</dbReference>
<evidence type="ECO:0000256" key="12">
    <source>
        <dbReference type="SAM" id="MobiDB-lite"/>
    </source>
</evidence>
<dbReference type="GO" id="GO:0005634">
    <property type="term" value="C:nucleus"/>
    <property type="evidence" value="ECO:0007669"/>
    <property type="project" value="UniProtKB-SubCell"/>
</dbReference>
<keyword evidence="15" id="KW-1185">Reference proteome</keyword>
<evidence type="ECO:0000256" key="7">
    <source>
        <dbReference type="ARBA" id="ARBA00022833"/>
    </source>
</evidence>
<evidence type="ECO:0000256" key="5">
    <source>
        <dbReference type="ARBA" id="ARBA00022737"/>
    </source>
</evidence>
<dbReference type="GO" id="GO:0008270">
    <property type="term" value="F:zinc ion binding"/>
    <property type="evidence" value="ECO:0007669"/>
    <property type="project" value="UniProtKB-KW"/>
</dbReference>
<evidence type="ECO:0000313" key="14">
    <source>
        <dbReference type="EMBL" id="PWA32083.1"/>
    </source>
</evidence>
<evidence type="ECO:0000256" key="11">
    <source>
        <dbReference type="ARBA" id="ARBA00023242"/>
    </source>
</evidence>
<feature type="compositionally biased region" description="Low complexity" evidence="12">
    <location>
        <begin position="894"/>
        <end position="906"/>
    </location>
</feature>
<reference evidence="14 15" key="1">
    <citation type="journal article" date="2018" name="G3 (Bethesda)">
        <title>A High-Quality Reference Genome for the Invasive Mosquitofish Gambusia affinis Using a Chicago Library.</title>
        <authorList>
            <person name="Hoffberg S.L."/>
            <person name="Troendle N.J."/>
            <person name="Glenn T.C."/>
            <person name="Mahmud O."/>
            <person name="Louha S."/>
            <person name="Chalopin D."/>
            <person name="Bennetzen J.L."/>
            <person name="Mauricio R."/>
        </authorList>
    </citation>
    <scope>NUCLEOTIDE SEQUENCE [LARGE SCALE GENOMIC DNA]</scope>
    <source>
        <strain evidence="14">NE01/NJP1002.9</strain>
        <tissue evidence="14">Muscle</tissue>
    </source>
</reference>
<keyword evidence="9" id="KW-0238">DNA-binding</keyword>
<feature type="compositionally biased region" description="Polar residues" evidence="12">
    <location>
        <begin position="791"/>
        <end position="806"/>
    </location>
</feature>
<dbReference type="PANTHER" id="PTHR15507">
    <property type="entry name" value="ZINC FINGER PROTEIN RLF"/>
    <property type="match status" value="1"/>
</dbReference>
<feature type="region of interest" description="Disordered" evidence="12">
    <location>
        <begin position="1478"/>
        <end position="1499"/>
    </location>
</feature>
<feature type="region of interest" description="Disordered" evidence="12">
    <location>
        <begin position="1605"/>
        <end position="1656"/>
    </location>
</feature>
<feature type="compositionally biased region" description="Polar residues" evidence="12">
    <location>
        <begin position="736"/>
        <end position="756"/>
    </location>
</feature>
<feature type="compositionally biased region" description="Basic and acidic residues" evidence="12">
    <location>
        <begin position="773"/>
        <end position="789"/>
    </location>
</feature>
<dbReference type="PROSITE" id="PS00028">
    <property type="entry name" value="ZINC_FINGER_C2H2_1"/>
    <property type="match status" value="2"/>
</dbReference>
<feature type="domain" description="C2H2-type" evidence="13">
    <location>
        <begin position="1386"/>
        <end position="1408"/>
    </location>
</feature>
<evidence type="ECO:0000256" key="9">
    <source>
        <dbReference type="ARBA" id="ARBA00023125"/>
    </source>
</evidence>
<keyword evidence="11" id="KW-0539">Nucleus</keyword>
<evidence type="ECO:0000256" key="1">
    <source>
        <dbReference type="ARBA" id="ARBA00004123"/>
    </source>
</evidence>
<name>A0A315W8K7_GAMAF</name>
<feature type="compositionally biased region" description="Polar residues" evidence="12">
    <location>
        <begin position="1694"/>
        <end position="1707"/>
    </location>
</feature>
<feature type="compositionally biased region" description="Polar residues" evidence="12">
    <location>
        <begin position="1158"/>
        <end position="1177"/>
    </location>
</feature>
<dbReference type="GO" id="GO:0003677">
    <property type="term" value="F:DNA binding"/>
    <property type="evidence" value="ECO:0007669"/>
    <property type="project" value="UniProtKB-KW"/>
</dbReference>
<accession>A0A315W8K7</accession>
<keyword evidence="4" id="KW-0479">Metal-binding</keyword>
<dbReference type="SMART" id="SM00355">
    <property type="entry name" value="ZnF_C2H2"/>
    <property type="match status" value="6"/>
</dbReference>
<comment type="subcellular location">
    <subcellularLocation>
        <location evidence="1">Nucleus</location>
    </subcellularLocation>
</comment>
<gene>
    <name evidence="14" type="ORF">CCH79_00013454</name>
</gene>
<keyword evidence="7" id="KW-0862">Zinc</keyword>
<feature type="region of interest" description="Disordered" evidence="12">
    <location>
        <begin position="1228"/>
        <end position="1264"/>
    </location>
</feature>
<keyword evidence="3" id="KW-0597">Phosphoprotein</keyword>
<sequence>MAEGSSVSDSEGLEKRLESLLSRYSGDESGADSELFCADFWKVVDESASHCRVPLPRLRILQVALRQFSRASAFFPTSCDHVGHTISSLALSVFELLLFFDQKDFNEEPLKHFTATFQECRSVLAKYENVFLLQVERFLQQGGPWATPALQAILSESSLPQIEVDRYISSEPPVFLDLRVRYLSSCGRRSDAAALAKCCIRCPAAGQPLFFLQVYLSWLLRTTQHDCLHQEVADINSKDALHIICNLECEETDEMLLALSTAFLSQQLQRGDMYYLCELVLVWTSLHRRLKTSKQTLLEACRQLMLSATNIKSIFPFIRAVLQEVGEDGVQFCVELCANTLRSCLPCDVLTKTLIYKTIAGLLASDLDVCRACALLVFFLERTVESYKTVYLLYMHPDQEYHVDDSPIRNNVRFETLQVLKKDLYFDPEFWNLIALRTNCLKLMSEKVVSAALEEIMEDKWISKYCTRGSALRSVCQRGPAAKKRHHKEGRFCKTDSNTGAKRFKMDSEKMRVNNHALRRRGNQGSKALRESSTGPLRRSFWQLDRIHGSLTLRYDEHRRTTRFSERNLPKRKIKKPKWLLDDSGMLENVPLKMKRNGLKPQKLLRSCVMKRSQTGPMKNNAKLKPQVHSRLKQKENKYQNGFSLDSMKPANPPQIILELSLPDNELMDTFSDDSCNRPKRFSQVLLYKPTVKYPDTSPPTKTGHGKEVILRSRDATMFVQLLHCYARRQRGKGSGSNVHGSVSTITRSSAQGSPSKDSESCERPVSGPKGTTPEKVKERGLHVSEKLPKAQSTKEALDSSGISQAETEKDFQNDRSESSPANVQDFQQVESIASGGEAFEVSAVEMKVTIASQASVLAKVSKPPIKEDVDQVSPISKVVKNKKKSTDEVQLASINNSDSDNNLLSQSEDVGFNSVEQEIKSLSSQEDGSKNSKAGSDSPNMAAAEMLRKSPKGKAPHRNDKSAVKNVSLAASCSSDKSIWTLPTELVTELSPEQLTDQHQCYSKGQAGKGKLKHSQKTETTSNYAMREQEVAAVDVQVKKENSKAQDTRSETSENSELMETAPETEESKLEHFCTYCNKFFMGARVVEHAMFHFRKDECTFCRTVFKDDLLAMVHLSDHIEKMKRLKTEETSAATPKTSAKAKTTNVPSGHKEKLKNSASEPRTLRSNQKQTGVTSSHDKQTSKHVIGETTSHRVNGHIGKKEADFKLEPVQQLSFDKRRRHRVFDSRLQENKLINSESPVPGQTNKELKSSDDGKKRRESLQLQETYSNPIVDVDEQEEKVSCPAKRCSWFTNLSKNRVGLLYHALDKHYGDIKPLELAFRVAKSKCSICMRVMWSFEHFQHHVERHRLVPRHPCLHRGCKARFKSGMEMRRHTRKHSPLQAMCCRPGCSQLFICLWALNLHEREHYASKSAEPDSNANAQRGERLSKDCPSDGKKTQSSDDPVRFTSLKLKEQTNDSLRRRIKVHLTVSTAAQQYKLRVRNKSTDSEKDTSPHPKSINLRLRQTLSKGQAPKSHKVVSSSFLKHKAKVKNRNRLKLKNARRAAQALKKRRCPPRLSKTAAGQKILAQDAKENSELDQEDVMTETTLNDSEIKQIKTKLISSSKFQSTSSKQSGLTRQKSVDGRKKLRKVKNHCASSDSGKLKKTKTGRVEATKKAVKIRQELNSASRASAESKRVKVEAVVEISAEEKANNQDSLQEESSSSFPTEGAEKTSGVRIEESTNAAASSSGKPQKKGEMLKKRLNLKGKNQTLQNLHKSPMEAKEQDKQVTAKGAEGIFKGLKKLIKSTLVEKEKRKEAPENAALGASAPSIPTDILTACPSKVPEANEQSINQKEKRKKSKITDKSETSRATKRRKEINKDKTRKLAKKKCKEGNRLAAAKGNLPTQPTPSDINSASCSLILEDKEWSEGVVSMPCKKTLAAYGKKPYLRLPPTAYLDEKYTAMPKRRKESPLFQSSIVLESPCLKAALQRHRCAKCFSTFSCAEELQSHSQQQKCSNLFGFDSDDEGNG</sequence>
<dbReference type="GO" id="GO:0000981">
    <property type="term" value="F:DNA-binding transcription factor activity, RNA polymerase II-specific"/>
    <property type="evidence" value="ECO:0007669"/>
    <property type="project" value="TreeGrafter"/>
</dbReference>
<dbReference type="Proteomes" id="UP000250572">
    <property type="component" value="Unassembled WGS sequence"/>
</dbReference>
<dbReference type="InterPro" id="IPR013087">
    <property type="entry name" value="Znf_C2H2_type"/>
</dbReference>
<feature type="compositionally biased region" description="Low complexity" evidence="12">
    <location>
        <begin position="1132"/>
        <end position="1146"/>
    </location>
</feature>
<feature type="region of interest" description="Disordered" evidence="12">
    <location>
        <begin position="1127"/>
        <end position="1207"/>
    </location>
</feature>
<evidence type="ECO:0000256" key="4">
    <source>
        <dbReference type="ARBA" id="ARBA00022723"/>
    </source>
</evidence>
<organism evidence="14 15">
    <name type="scientific">Gambusia affinis</name>
    <name type="common">Western mosquitofish</name>
    <name type="synonym">Heterandria affinis</name>
    <dbReference type="NCBI Taxonomy" id="33528"/>
    <lineage>
        <taxon>Eukaryota</taxon>
        <taxon>Metazoa</taxon>
        <taxon>Chordata</taxon>
        <taxon>Craniata</taxon>
        <taxon>Vertebrata</taxon>
        <taxon>Euteleostomi</taxon>
        <taxon>Actinopterygii</taxon>
        <taxon>Neopterygii</taxon>
        <taxon>Teleostei</taxon>
        <taxon>Neoteleostei</taxon>
        <taxon>Acanthomorphata</taxon>
        <taxon>Ovalentaria</taxon>
        <taxon>Atherinomorphae</taxon>
        <taxon>Cyprinodontiformes</taxon>
        <taxon>Poeciliidae</taxon>
        <taxon>Poeciliinae</taxon>
        <taxon>Gambusia</taxon>
    </lineage>
</organism>
<protein>
    <recommendedName>
        <fullName evidence="13">C2H2-type domain-containing protein</fullName>
    </recommendedName>
</protein>
<feature type="compositionally biased region" description="Basic and acidic residues" evidence="12">
    <location>
        <begin position="807"/>
        <end position="818"/>
    </location>
</feature>
<comment type="caution">
    <text evidence="14">The sequence shown here is derived from an EMBL/GenBank/DDBJ whole genome shotgun (WGS) entry which is preliminary data.</text>
</comment>
<keyword evidence="6" id="KW-0863">Zinc-finger</keyword>
<feature type="compositionally biased region" description="Basic and acidic residues" evidence="12">
    <location>
        <begin position="1038"/>
        <end position="1053"/>
    </location>
</feature>
<feature type="region of interest" description="Disordered" evidence="12">
    <location>
        <begin position="1691"/>
        <end position="1767"/>
    </location>
</feature>
<keyword evidence="5" id="KW-0677">Repeat</keyword>
<feature type="compositionally biased region" description="Basic and acidic residues" evidence="12">
    <location>
        <begin position="1424"/>
        <end position="1447"/>
    </location>
</feature>
<feature type="compositionally biased region" description="Low complexity" evidence="12">
    <location>
        <begin position="1605"/>
        <end position="1615"/>
    </location>
</feature>
<dbReference type="PANTHER" id="PTHR15507:SF16">
    <property type="entry name" value="ZINC FINGER PROTEIN 654"/>
    <property type="match status" value="1"/>
</dbReference>